<dbReference type="AlphaFoldDB" id="A0A6C0FBI3"/>
<dbReference type="SUPFAM" id="SSF53756">
    <property type="entry name" value="UDP-Glycosyltransferase/glycogen phosphorylase"/>
    <property type="match status" value="1"/>
</dbReference>
<feature type="domain" description="Fucosyltransferase C-terminal" evidence="4">
    <location>
        <begin position="169"/>
        <end position="270"/>
    </location>
</feature>
<evidence type="ECO:0000256" key="2">
    <source>
        <dbReference type="ARBA" id="ARBA00022676"/>
    </source>
</evidence>
<dbReference type="GO" id="GO:0046920">
    <property type="term" value="F:alpha-(1-&gt;3)-fucosyltransferase activity"/>
    <property type="evidence" value="ECO:0007669"/>
    <property type="project" value="TreeGrafter"/>
</dbReference>
<evidence type="ECO:0000259" key="4">
    <source>
        <dbReference type="Pfam" id="PF00852"/>
    </source>
</evidence>
<dbReference type="InterPro" id="IPR055270">
    <property type="entry name" value="Glyco_tran_10_C"/>
</dbReference>
<dbReference type="EMBL" id="MN738830">
    <property type="protein sequence ID" value="QHT38424.1"/>
    <property type="molecule type" value="Genomic_DNA"/>
</dbReference>
<protein>
    <recommendedName>
        <fullName evidence="4">Fucosyltransferase C-terminal domain-containing protein</fullName>
    </recommendedName>
</protein>
<dbReference type="Pfam" id="PF00852">
    <property type="entry name" value="Glyco_transf_10"/>
    <property type="match status" value="1"/>
</dbReference>
<keyword evidence="2" id="KW-0328">Glycosyltransferase</keyword>
<sequence length="326" mass="37250">MQFIQEDPVTKIRALFDCADPEWQSYLSPLTSYFSFTEYEFVVVTKEQVDAGENTRKGYDIIVKGNFGLKLSECYTVGKPHIYISYERYDVKPNKDVPYSLRFSNVLQEEHGEMEEIIYLPYVSNFLVKGKYTNFSCIRTCSVAYCSSNTVPIREHAFNEFVLKFGEENCSSFGRCFGSYESTNKRLEGGHKSKQLLNALSNCKFMLCFENADVPGYITEKIALAYKAGCIPIYLGTDVVSEYFNSKSFINLKNFSSVKSCAEYVYSLGNREIDSIRREPIFVGDNGGFSNNTPRDLSIINPSDDNVEKFRRWADKLVTKPINISL</sequence>
<dbReference type="PANTHER" id="PTHR11929">
    <property type="entry name" value="ALPHA- 1,3 -FUCOSYLTRANSFERASE"/>
    <property type="match status" value="1"/>
</dbReference>
<name>A0A6C0FBI3_9ZZZZ</name>
<keyword evidence="3" id="KW-0808">Transferase</keyword>
<comment type="similarity">
    <text evidence="1">Belongs to the glycosyltransferase 10 family.</text>
</comment>
<dbReference type="InterPro" id="IPR038577">
    <property type="entry name" value="GT10-like_C_sf"/>
</dbReference>
<evidence type="ECO:0000313" key="5">
    <source>
        <dbReference type="EMBL" id="QHT38424.1"/>
    </source>
</evidence>
<organism evidence="5">
    <name type="scientific">viral metagenome</name>
    <dbReference type="NCBI Taxonomy" id="1070528"/>
    <lineage>
        <taxon>unclassified sequences</taxon>
        <taxon>metagenomes</taxon>
        <taxon>organismal metagenomes</taxon>
    </lineage>
</organism>
<accession>A0A6C0FBI3</accession>
<dbReference type="GO" id="GO:0016020">
    <property type="term" value="C:membrane"/>
    <property type="evidence" value="ECO:0007669"/>
    <property type="project" value="InterPro"/>
</dbReference>
<proteinExistence type="inferred from homology"/>
<reference evidence="5" key="1">
    <citation type="journal article" date="2020" name="Nature">
        <title>Giant virus diversity and host interactions through global metagenomics.</title>
        <authorList>
            <person name="Schulz F."/>
            <person name="Roux S."/>
            <person name="Paez-Espino D."/>
            <person name="Jungbluth S."/>
            <person name="Walsh D.A."/>
            <person name="Denef V.J."/>
            <person name="McMahon K.D."/>
            <person name="Konstantinidis K.T."/>
            <person name="Eloe-Fadrosh E.A."/>
            <person name="Kyrpides N.C."/>
            <person name="Woyke T."/>
        </authorList>
    </citation>
    <scope>NUCLEOTIDE SEQUENCE</scope>
    <source>
        <strain evidence="5">GVMAG-S-ERX556101-89</strain>
    </source>
</reference>
<dbReference type="PANTHER" id="PTHR11929:SF194">
    <property type="entry name" value="ALPHA-(1,3)-FUCOSYLTRANSFERASE 10"/>
    <property type="match status" value="1"/>
</dbReference>
<dbReference type="Gene3D" id="3.40.50.11660">
    <property type="entry name" value="Glycosyl transferase family 10, C-terminal domain"/>
    <property type="match status" value="1"/>
</dbReference>
<dbReference type="InterPro" id="IPR001503">
    <property type="entry name" value="Glyco_trans_10"/>
</dbReference>
<evidence type="ECO:0000256" key="1">
    <source>
        <dbReference type="ARBA" id="ARBA00008919"/>
    </source>
</evidence>
<evidence type="ECO:0000256" key="3">
    <source>
        <dbReference type="ARBA" id="ARBA00022679"/>
    </source>
</evidence>